<dbReference type="SUPFAM" id="SSF109854">
    <property type="entry name" value="DinB/YfiT-like putative metalloenzymes"/>
    <property type="match status" value="1"/>
</dbReference>
<dbReference type="Gene3D" id="1.20.120.450">
    <property type="entry name" value="dinb family like domain"/>
    <property type="match status" value="1"/>
</dbReference>
<comment type="caution">
    <text evidence="3">The sequence shown here is derived from an EMBL/GenBank/DDBJ whole genome shotgun (WGS) entry which is preliminary data.</text>
</comment>
<dbReference type="Proteomes" id="UP001235840">
    <property type="component" value="Unassembled WGS sequence"/>
</dbReference>
<dbReference type="Pfam" id="PF05163">
    <property type="entry name" value="DinB"/>
    <property type="match status" value="1"/>
</dbReference>
<accession>A0ABT9W5Q6</accession>
<dbReference type="EMBL" id="JAUSTY010000030">
    <property type="protein sequence ID" value="MDQ0168394.1"/>
    <property type="molecule type" value="Genomic_DNA"/>
</dbReference>
<evidence type="ECO:0000256" key="2">
    <source>
        <dbReference type="ARBA" id="ARBA00022723"/>
    </source>
</evidence>
<gene>
    <name evidence="3" type="ORF">J2S11_004356</name>
</gene>
<sequence length="162" mass="18497">MKSIDFFLKELADETESTRRVLQRIPEQHLSWSPHSKSMSLGQLALHVAVIPGAIAELLSDSVREIPDVPLNEATSLVEIEEKLDKSVESAKKILSSWSEEDLNAEWRMVHDEQTVLATPRRDMLRSTLFNHWYHHRGQLLVYLRLLDVPVPAVYGSSADEQ</sequence>
<dbReference type="InterPro" id="IPR007837">
    <property type="entry name" value="DinB"/>
</dbReference>
<dbReference type="InterPro" id="IPR034660">
    <property type="entry name" value="DinB/YfiT-like"/>
</dbReference>
<organism evidence="3 4">
    <name type="scientific">Caldalkalibacillus horti</name>
    <dbReference type="NCBI Taxonomy" id="77523"/>
    <lineage>
        <taxon>Bacteria</taxon>
        <taxon>Bacillati</taxon>
        <taxon>Bacillota</taxon>
        <taxon>Bacilli</taxon>
        <taxon>Bacillales</taxon>
        <taxon>Bacillaceae</taxon>
        <taxon>Caldalkalibacillus</taxon>
    </lineage>
</organism>
<proteinExistence type="inferred from homology"/>
<evidence type="ECO:0000313" key="3">
    <source>
        <dbReference type="EMBL" id="MDQ0168394.1"/>
    </source>
</evidence>
<comment type="similarity">
    <text evidence="1">Belongs to the DinB family.</text>
</comment>
<evidence type="ECO:0000256" key="1">
    <source>
        <dbReference type="ARBA" id="ARBA00008635"/>
    </source>
</evidence>
<keyword evidence="4" id="KW-1185">Reference proteome</keyword>
<reference evidence="3 4" key="1">
    <citation type="submission" date="2023-07" db="EMBL/GenBank/DDBJ databases">
        <title>Genomic Encyclopedia of Type Strains, Phase IV (KMG-IV): sequencing the most valuable type-strain genomes for metagenomic binning, comparative biology and taxonomic classification.</title>
        <authorList>
            <person name="Goeker M."/>
        </authorList>
    </citation>
    <scope>NUCLEOTIDE SEQUENCE [LARGE SCALE GENOMIC DNA]</scope>
    <source>
        <strain evidence="3 4">DSM 12751</strain>
    </source>
</reference>
<protein>
    <submittedName>
        <fullName evidence="3">Damage-inducible protein DinB</fullName>
    </submittedName>
</protein>
<keyword evidence="2" id="KW-0479">Metal-binding</keyword>
<dbReference type="RefSeq" id="WP_307398086.1">
    <property type="nucleotide sequence ID" value="NZ_BAAADK010000043.1"/>
</dbReference>
<name>A0ABT9W5Q6_9BACI</name>
<evidence type="ECO:0000313" key="4">
    <source>
        <dbReference type="Proteomes" id="UP001235840"/>
    </source>
</evidence>